<organism evidence="2 3">
    <name type="scientific">Xylanibacter ruminicola</name>
    <name type="common">Prevotella ruminicola</name>
    <dbReference type="NCBI Taxonomy" id="839"/>
    <lineage>
        <taxon>Bacteria</taxon>
        <taxon>Pseudomonadati</taxon>
        <taxon>Bacteroidota</taxon>
        <taxon>Bacteroidia</taxon>
        <taxon>Bacteroidales</taxon>
        <taxon>Prevotellaceae</taxon>
        <taxon>Xylanibacter</taxon>
    </lineage>
</organism>
<reference evidence="2 3" key="1">
    <citation type="submission" date="2016-11" db="EMBL/GenBank/DDBJ databases">
        <authorList>
            <person name="Jaros S."/>
            <person name="Januszkiewicz K."/>
            <person name="Wedrychowicz H."/>
        </authorList>
    </citation>
    <scope>NUCLEOTIDE SEQUENCE [LARGE SCALE GENOMIC DNA]</scope>
    <source>
        <strain evidence="2 3">KHT3</strain>
    </source>
</reference>
<evidence type="ECO:0000313" key="2">
    <source>
        <dbReference type="EMBL" id="SHL24770.1"/>
    </source>
</evidence>
<accession>A0A1M6Z2Z5</accession>
<dbReference type="AlphaFoldDB" id="A0A1M6Z2Z5"/>
<dbReference type="Pfam" id="PF19672">
    <property type="entry name" value="DUF6175"/>
    <property type="match status" value="1"/>
</dbReference>
<dbReference type="Proteomes" id="UP000184130">
    <property type="component" value="Unassembled WGS sequence"/>
</dbReference>
<dbReference type="EMBL" id="FRBD01000038">
    <property type="protein sequence ID" value="SHL24770.1"/>
    <property type="molecule type" value="Genomic_DNA"/>
</dbReference>
<evidence type="ECO:0000313" key="3">
    <source>
        <dbReference type="Proteomes" id="UP000184130"/>
    </source>
</evidence>
<feature type="chain" id="PRO_5013133444" description="LPP20 lipoprotein" evidence="1">
    <location>
        <begin position="21"/>
        <end position="283"/>
    </location>
</feature>
<evidence type="ECO:0008006" key="4">
    <source>
        <dbReference type="Google" id="ProtNLM"/>
    </source>
</evidence>
<evidence type="ECO:0000256" key="1">
    <source>
        <dbReference type="SAM" id="SignalP"/>
    </source>
</evidence>
<protein>
    <recommendedName>
        <fullName evidence="4">LPP20 lipoprotein</fullName>
    </recommendedName>
</protein>
<dbReference type="OrthoDB" id="1320573at2"/>
<proteinExistence type="predicted"/>
<feature type="signal peptide" evidence="1">
    <location>
        <begin position="1"/>
        <end position="20"/>
    </location>
</feature>
<name>A0A1M6Z2Z5_XYLRU</name>
<sequence length="283" mass="32130">MNRIILFALVMSFLPSVVLAQTKRPTLMVIPADSWCQANGFTMNIQDVTMPDYEKAWQNSQELTEVITKIGELMSERDFPIKDMSQSLKNIGQAKADIFMEVGWQINKMGPKRSVTYTLRGIDAYTMKQIAAGSGTGKMSFSAEIPVLLEEAVLERMDNFCDQLQNHFDDLLTNGREVRMSVRIDGNTKMSDEYEGQELSEVIEDWLSLNTVEHRYSLSDATESFMNFDQVRIPLYADNGMAMDTRRFVQGLRKRLMELGVSSQIETQGLGMATLIICMDKKL</sequence>
<keyword evidence="1" id="KW-0732">Signal</keyword>
<gene>
    <name evidence="2" type="ORF">SAMN05216463_1387</name>
</gene>
<dbReference type="InterPro" id="IPR046173">
    <property type="entry name" value="DUF6175"/>
</dbReference>